<keyword evidence="2" id="KW-0732">Signal</keyword>
<dbReference type="Pfam" id="PF01764">
    <property type="entry name" value="Lipase_3"/>
    <property type="match status" value="1"/>
</dbReference>
<gene>
    <name evidence="4" type="ORF">SEMRO_1839_G300920.1</name>
</gene>
<sequence>MKRILRTALLIVAIVALMGNTVLQGIDLPKDERVLERVLDDSHLTTGTTTRVGMKTTSTTTTSSSSNKRRKLKYDPYNEDSYQPNQIPPGAKENDHYKQQSSSTPYPSQAPSEIPSMAPSPYIYQRPPPSSNPTVVDNGYHRPPSPAPTVHYGYHRPPTTTTPAPVPDHCPAYPDLVFLMIPKNMMLKLQEIMKLAKLVSREESGPIGDLIEEQRLVYDFFDGWTDPDDQAVVAKTKDRPICYAVFEATQEGNLGDQLQNLNPLSKEVEGSDCTVRAGYYDAYKAEYYDDFRQSVEDCIRTCYDEFQRPCPLVVGGDSQGGAAAVVASIDLAHHNPQVITTGAPRTIVNTSPCKTIDETRHSRFLNTGRHEYDYVPFQPDILNTRHVGHTFFLDDGVNWPVATPGFNNNEPRLFLSRDLHERPVYEERIQAMIDRDCFPIPVGKWPGGHYCTQDDECESGDCSNGACTNV</sequence>
<dbReference type="InterPro" id="IPR029058">
    <property type="entry name" value="AB_hydrolase_fold"/>
</dbReference>
<dbReference type="SUPFAM" id="SSF53474">
    <property type="entry name" value="alpha/beta-Hydrolases"/>
    <property type="match status" value="1"/>
</dbReference>
<accession>A0A9N8EUZ2</accession>
<dbReference type="PANTHER" id="PTHR45856:SF24">
    <property type="entry name" value="FUNGAL LIPASE-LIKE DOMAIN-CONTAINING PROTEIN"/>
    <property type="match status" value="1"/>
</dbReference>
<organism evidence="4 5">
    <name type="scientific">Seminavis robusta</name>
    <dbReference type="NCBI Taxonomy" id="568900"/>
    <lineage>
        <taxon>Eukaryota</taxon>
        <taxon>Sar</taxon>
        <taxon>Stramenopiles</taxon>
        <taxon>Ochrophyta</taxon>
        <taxon>Bacillariophyta</taxon>
        <taxon>Bacillariophyceae</taxon>
        <taxon>Bacillariophycidae</taxon>
        <taxon>Naviculales</taxon>
        <taxon>Naviculaceae</taxon>
        <taxon>Seminavis</taxon>
    </lineage>
</organism>
<dbReference type="AlphaFoldDB" id="A0A9N8EUZ2"/>
<name>A0A9N8EUZ2_9STRA</name>
<dbReference type="OrthoDB" id="55421at2759"/>
<dbReference type="InterPro" id="IPR051218">
    <property type="entry name" value="Sec_MonoDiacylglyc_Lipase"/>
</dbReference>
<protein>
    <recommendedName>
        <fullName evidence="3">Fungal lipase-type domain-containing protein</fullName>
    </recommendedName>
</protein>
<evidence type="ECO:0000259" key="3">
    <source>
        <dbReference type="Pfam" id="PF01764"/>
    </source>
</evidence>
<dbReference type="GO" id="GO:0006629">
    <property type="term" value="P:lipid metabolic process"/>
    <property type="evidence" value="ECO:0007669"/>
    <property type="project" value="InterPro"/>
</dbReference>
<dbReference type="Proteomes" id="UP001153069">
    <property type="component" value="Unassembled WGS sequence"/>
</dbReference>
<dbReference type="EMBL" id="CAICTM010001837">
    <property type="protein sequence ID" value="CAB9526509.1"/>
    <property type="molecule type" value="Genomic_DNA"/>
</dbReference>
<dbReference type="Gene3D" id="3.40.50.1820">
    <property type="entry name" value="alpha/beta hydrolase"/>
    <property type="match status" value="1"/>
</dbReference>
<feature type="region of interest" description="Disordered" evidence="1">
    <location>
        <begin position="46"/>
        <end position="132"/>
    </location>
</feature>
<evidence type="ECO:0000256" key="2">
    <source>
        <dbReference type="SAM" id="SignalP"/>
    </source>
</evidence>
<feature type="compositionally biased region" description="Low complexity" evidence="1">
    <location>
        <begin position="46"/>
        <end position="66"/>
    </location>
</feature>
<feature type="domain" description="Fungal lipase-type" evidence="3">
    <location>
        <begin position="265"/>
        <end position="379"/>
    </location>
</feature>
<dbReference type="PANTHER" id="PTHR45856">
    <property type="entry name" value="ALPHA/BETA-HYDROLASES SUPERFAMILY PROTEIN"/>
    <property type="match status" value="1"/>
</dbReference>
<evidence type="ECO:0000313" key="5">
    <source>
        <dbReference type="Proteomes" id="UP001153069"/>
    </source>
</evidence>
<feature type="signal peptide" evidence="2">
    <location>
        <begin position="1"/>
        <end position="25"/>
    </location>
</feature>
<proteinExistence type="predicted"/>
<feature type="compositionally biased region" description="Polar residues" evidence="1">
    <location>
        <begin position="99"/>
        <end position="111"/>
    </location>
</feature>
<evidence type="ECO:0000256" key="1">
    <source>
        <dbReference type="SAM" id="MobiDB-lite"/>
    </source>
</evidence>
<dbReference type="InterPro" id="IPR002921">
    <property type="entry name" value="Fungal_lipase-type"/>
</dbReference>
<feature type="chain" id="PRO_5040454111" description="Fungal lipase-type domain-containing protein" evidence="2">
    <location>
        <begin position="26"/>
        <end position="470"/>
    </location>
</feature>
<comment type="caution">
    <text evidence="4">The sequence shown here is derived from an EMBL/GenBank/DDBJ whole genome shotgun (WGS) entry which is preliminary data.</text>
</comment>
<reference evidence="4" key="1">
    <citation type="submission" date="2020-06" db="EMBL/GenBank/DDBJ databases">
        <authorList>
            <consortium name="Plant Systems Biology data submission"/>
        </authorList>
    </citation>
    <scope>NUCLEOTIDE SEQUENCE</scope>
    <source>
        <strain evidence="4">D6</strain>
    </source>
</reference>
<keyword evidence="5" id="KW-1185">Reference proteome</keyword>
<evidence type="ECO:0000313" key="4">
    <source>
        <dbReference type="EMBL" id="CAB9526509.1"/>
    </source>
</evidence>